<evidence type="ECO:0000313" key="1">
    <source>
        <dbReference type="EMBL" id="GBH18553.1"/>
    </source>
</evidence>
<dbReference type="AlphaFoldDB" id="A0AAN4Q723"/>
<protein>
    <submittedName>
        <fullName evidence="1">Uncharacterized protein</fullName>
    </submittedName>
</protein>
<name>A0AAN4Q723_PSESF</name>
<reference evidence="1 2" key="1">
    <citation type="submission" date="2018-04" db="EMBL/GenBank/DDBJ databases">
        <title>Draft genome sequence of Pseudomonas syringae pv. actinidiae biovar 3 strains isolated from kiwifruit in Kagawa prefecture.</title>
        <authorList>
            <person name="Tabuchi M."/>
            <person name="Saito M."/>
            <person name="Fujiwara S."/>
            <person name="Sasa N."/>
            <person name="Akimitsu K."/>
            <person name="Gomi K."/>
            <person name="Konishi-Sugita S."/>
            <person name="Hamano K."/>
            <person name="Kataoka I."/>
        </authorList>
    </citation>
    <scope>NUCLEOTIDE SEQUENCE [LARGE SCALE GENOMIC DNA]</scope>
    <source>
        <strain evidence="1 2">MAFF212211</strain>
    </source>
</reference>
<comment type="caution">
    <text evidence="1">The sequence shown here is derived from an EMBL/GenBank/DDBJ whole genome shotgun (WGS) entry which is preliminary data.</text>
</comment>
<dbReference type="EMBL" id="BGKA01000166">
    <property type="protein sequence ID" value="GBH18553.1"/>
    <property type="molecule type" value="Genomic_DNA"/>
</dbReference>
<proteinExistence type="predicted"/>
<accession>A0AAN4Q723</accession>
<sequence length="50" mass="5802">MISLAFSRVEPRRSLLLQAFESLVLPRQKKMIILLRCSFLRPVSAVLRSM</sequence>
<organism evidence="1 2">
    <name type="scientific">Pseudomonas syringae pv. actinidiae</name>
    <dbReference type="NCBI Taxonomy" id="103796"/>
    <lineage>
        <taxon>Bacteria</taxon>
        <taxon>Pseudomonadati</taxon>
        <taxon>Pseudomonadota</taxon>
        <taxon>Gammaproteobacteria</taxon>
        <taxon>Pseudomonadales</taxon>
        <taxon>Pseudomonadaceae</taxon>
        <taxon>Pseudomonas</taxon>
        <taxon>Pseudomonas syringae</taxon>
    </lineage>
</organism>
<dbReference type="Proteomes" id="UP000248291">
    <property type="component" value="Unassembled WGS sequence"/>
</dbReference>
<gene>
    <name evidence="1" type="ORF">KPSA3_04541</name>
</gene>
<evidence type="ECO:0000313" key="2">
    <source>
        <dbReference type="Proteomes" id="UP000248291"/>
    </source>
</evidence>